<comment type="similarity">
    <text evidence="1">Belongs to the 5'-nucleotidase family.</text>
</comment>
<dbReference type="Pfam" id="PF02872">
    <property type="entry name" value="5_nucleotid_C"/>
    <property type="match status" value="1"/>
</dbReference>
<dbReference type="InterPro" id="IPR006179">
    <property type="entry name" value="5_nucleotidase/apyrase"/>
</dbReference>
<feature type="non-terminal residue" evidence="5">
    <location>
        <position position="1"/>
    </location>
</feature>
<dbReference type="InterPro" id="IPR029052">
    <property type="entry name" value="Metallo-depent_PP-like"/>
</dbReference>
<keyword evidence="3" id="KW-0732">Signal</keyword>
<dbReference type="GO" id="GO:0016787">
    <property type="term" value="F:hydrolase activity"/>
    <property type="evidence" value="ECO:0007669"/>
    <property type="project" value="InterPro"/>
</dbReference>
<dbReference type="InterPro" id="IPR036907">
    <property type="entry name" value="5'-Nucleotdase_C_sf"/>
</dbReference>
<dbReference type="InterPro" id="IPR008334">
    <property type="entry name" value="5'-Nucleotdase_C"/>
</dbReference>
<dbReference type="Gene3D" id="3.60.21.10">
    <property type="match status" value="2"/>
</dbReference>
<dbReference type="SUPFAM" id="SSF56300">
    <property type="entry name" value="Metallo-dependent phosphatases"/>
    <property type="match status" value="2"/>
</dbReference>
<evidence type="ECO:0000313" key="5">
    <source>
        <dbReference type="EMBL" id="KAF4708776.1"/>
    </source>
</evidence>
<evidence type="ECO:0000256" key="3">
    <source>
        <dbReference type="SAM" id="SignalP"/>
    </source>
</evidence>
<dbReference type="SUPFAM" id="SSF55816">
    <property type="entry name" value="5'-nucleotidase (syn. UDP-sugar hydrolase), C-terminal domain"/>
    <property type="match status" value="2"/>
</dbReference>
<accession>A0A7J6QME4</accession>
<evidence type="ECO:0000313" key="6">
    <source>
        <dbReference type="Proteomes" id="UP000553632"/>
    </source>
</evidence>
<evidence type="ECO:0000256" key="2">
    <source>
        <dbReference type="SAM" id="MobiDB-lite"/>
    </source>
</evidence>
<dbReference type="GO" id="GO:0009166">
    <property type="term" value="P:nucleotide catabolic process"/>
    <property type="evidence" value="ECO:0007669"/>
    <property type="project" value="InterPro"/>
</dbReference>
<reference evidence="5 6" key="1">
    <citation type="submission" date="2020-04" db="EMBL/GenBank/DDBJ databases">
        <title>Perkinsus olseni comparative genomics.</title>
        <authorList>
            <person name="Bogema D.R."/>
        </authorList>
    </citation>
    <scope>NUCLEOTIDE SEQUENCE [LARGE SCALE GENOMIC DNA]</scope>
    <source>
        <strain evidence="5 6">ATCC PRA-207</strain>
    </source>
</reference>
<sequence length="1668" mass="184006">MMVISLSSTAINVACAATVTRGSTTVEKVSVTLSTTNDVYSMFARRMTSNSYFFEGTPSDEFYTMCEQDGENCYGQAAVAGMPEAAIGNLFDMKLSATGGEVMTKEDSGCVDPSKFDDMVRDPASAWGNTAQMAGTYKYLGLTADTDEYISMVPGDFVAMSYLSSITYGQHMVDMMNAGEVDLVVFGNHEFQFKNKCPPADLKSRPMYRNVCVAWNMATGNFLYLSSNVFEDAERTVRFGSNLEVGDKISFVNATVRKNKKVFNEESRYYATSGSYWFKMVKNKKICFTGTTQTSAAKSVAGDSNVWFSDMMQSGVEAAREMNEDGCNLVIVLTHQREGYDVLFWRKAVVEEGIKIDAIIGGHDHFPAFLNPGMGMDGQMLGKFVFDFDDQHPNGKLRFAHAIPVFNGQCDKHFNGTANEEWWNNNVMQTWTHWVQPIKSLAETKVDNLLFKGLYNTADIRSTESRVGNMLADLFLRNMSVNIAALSGGSIRYGLSQTFNERIPLTLLHLYEENPFLNGLVSYDISAMELFGYVLYSASIVTDIDDAARPVTSGFEVEIDPGRTEHGGVTLIRFTGTSHMAGIVNRTQTECGHPTLKCGEIIWNAEEGWKVDPFTIVSVGVTQNNARHSLKDAPTLRRSYHLTQMSDLCRRGAESYAIDLNGESTSFTCPPGPDLFEYLNEKLPWTDCGYVDGGSTTTPSPMPTTPAPTPSTTTGSSRPHYTAESIRAADVFCAEKASGSYCKYWQSVEGQLCHGTDISCSSLLVEGRRLTVSDADAQTCWARLGCTISERSVHVWTDEAVTPKAYKLPYPWYIGGESLDDLKYYGIHDVDPEYMTLVNLPMRRKGSSTADEVSVTFSTANDVYSMYARPMASGGYFFEGTPSDEFYTMCAQDGENCYGQAAAEGMPEAAVGNLLDIKLSATGGKVMTKEDSGCVDPSKFDDMVRDPASAWGNTAQMAGTYKYLGLTADTDEYISVLPGDFVAMSYLSSITYGQHMVDMMNAGEVDLVVFGNHEFQFKNKCPPADLKSRPEYKDVCVAWNMATGNFLYLSSNVFEDAERTVRFGANLEVGDKVSFVNATVPKNKKVLNEESRYYAASGSYWFKMVKNKKICFTGTTQTSAAKSIAGDSNVWFSDMMESGVEAAREMNEDGCNLVIVLTHQREGYDVLFWRKAVVEEGIKIDAIIGGHDHFPAFLNLQHPTKPDIITPVWKMGMDGQMLGKFVFDFDDQHPNGKLRFAHAIPVFDGQCDKHFIGTANEEWWKNNVMQTWTHWVQPIKSLAETKVDNLLFKGLYNTADIRSAESRVGNMLADLFLRNMSVNIAALSGGNIRYGLSQTFPERIPLSLLYLYEENPFLGGLASYDISAMELFGYVLYSASIVTDIDDAARPVTSGFEVEFDPGRTEHGGVALIRFAGTSHMAGIVNRTQTECGHPTLKCGEIIWNAEEGWKVDPFIVVTVAVSDYNARYSPNDAPTLRRSYYLTQMSDLCRRGAESYAIDLNGESTKFACPPGPDFFEYLNEKLPWTDCGYVDGGSTTTPSPMTTTPAPTPSTTTGSSRPHYTAESIRAADVSCAEKASGSYCKYWQSMEGQLCHGTDISCSSLLVEARRLTVSDADAQTCWARLGSTIAERSVHVWTDEAVTPKGVEVIDTTTPMADGSAGAALLLPEPWY</sequence>
<dbReference type="EMBL" id="JABANO010032318">
    <property type="protein sequence ID" value="KAF4708776.1"/>
    <property type="molecule type" value="Genomic_DNA"/>
</dbReference>
<evidence type="ECO:0000259" key="4">
    <source>
        <dbReference type="Pfam" id="PF02872"/>
    </source>
</evidence>
<feature type="region of interest" description="Disordered" evidence="2">
    <location>
        <begin position="1533"/>
        <end position="1556"/>
    </location>
</feature>
<feature type="compositionally biased region" description="Low complexity" evidence="2">
    <location>
        <begin position="1533"/>
        <end position="1554"/>
    </location>
</feature>
<protein>
    <recommendedName>
        <fullName evidence="4">5'-Nucleotidase C-terminal domain-containing protein</fullName>
    </recommendedName>
</protein>
<comment type="caution">
    <text evidence="5">The sequence shown here is derived from an EMBL/GenBank/DDBJ whole genome shotgun (WGS) entry which is preliminary data.</text>
</comment>
<organism evidence="5 6">
    <name type="scientific">Perkinsus olseni</name>
    <name type="common">Perkinsus atlanticus</name>
    <dbReference type="NCBI Taxonomy" id="32597"/>
    <lineage>
        <taxon>Eukaryota</taxon>
        <taxon>Sar</taxon>
        <taxon>Alveolata</taxon>
        <taxon>Perkinsozoa</taxon>
        <taxon>Perkinsea</taxon>
        <taxon>Perkinsida</taxon>
        <taxon>Perkinsidae</taxon>
        <taxon>Perkinsus</taxon>
    </lineage>
</organism>
<feature type="region of interest" description="Disordered" evidence="2">
    <location>
        <begin position="694"/>
        <end position="719"/>
    </location>
</feature>
<feature type="domain" description="5'-Nucleotidase C-terminal" evidence="4">
    <location>
        <begin position="458"/>
        <end position="572"/>
    </location>
</feature>
<keyword evidence="6" id="KW-1185">Reference proteome</keyword>
<dbReference type="Proteomes" id="UP000553632">
    <property type="component" value="Unassembled WGS sequence"/>
</dbReference>
<proteinExistence type="inferred from homology"/>
<feature type="compositionally biased region" description="Pro residues" evidence="2">
    <location>
        <begin position="700"/>
        <end position="709"/>
    </location>
</feature>
<feature type="signal peptide" evidence="3">
    <location>
        <begin position="1"/>
        <end position="16"/>
    </location>
</feature>
<dbReference type="PANTHER" id="PTHR11575">
    <property type="entry name" value="5'-NUCLEOTIDASE-RELATED"/>
    <property type="match status" value="1"/>
</dbReference>
<gene>
    <name evidence="5" type="ORF">FOZ63_012139</name>
</gene>
<dbReference type="Gene3D" id="3.90.780.10">
    <property type="entry name" value="5'-Nucleotidase, C-terminal domain"/>
    <property type="match status" value="2"/>
</dbReference>
<feature type="compositionally biased region" description="Low complexity" evidence="2">
    <location>
        <begin position="710"/>
        <end position="719"/>
    </location>
</feature>
<name>A0A7J6QME4_PEROL</name>
<dbReference type="PANTHER" id="PTHR11575:SF24">
    <property type="entry name" value="5'-NUCLEOTIDASE"/>
    <property type="match status" value="1"/>
</dbReference>
<evidence type="ECO:0000256" key="1">
    <source>
        <dbReference type="ARBA" id="ARBA00006654"/>
    </source>
</evidence>
<feature type="chain" id="PRO_5029756122" description="5'-Nucleotidase C-terminal domain-containing protein" evidence="3">
    <location>
        <begin position="17"/>
        <end position="1668"/>
    </location>
</feature>